<evidence type="ECO:0000313" key="3">
    <source>
        <dbReference type="Proteomes" id="UP001352852"/>
    </source>
</evidence>
<proteinExistence type="predicted"/>
<name>A0ABU7D8L6_9TELE</name>
<keyword evidence="3" id="KW-1185">Reference proteome</keyword>
<keyword evidence="1" id="KW-0472">Membrane</keyword>
<dbReference type="EMBL" id="JAHUTJ010017966">
    <property type="protein sequence ID" value="MED6271241.1"/>
    <property type="molecule type" value="Genomic_DNA"/>
</dbReference>
<dbReference type="Proteomes" id="UP001352852">
    <property type="component" value="Unassembled WGS sequence"/>
</dbReference>
<feature type="transmembrane region" description="Helical" evidence="1">
    <location>
        <begin position="20"/>
        <end position="40"/>
    </location>
</feature>
<evidence type="ECO:0000313" key="2">
    <source>
        <dbReference type="EMBL" id="MED6271241.1"/>
    </source>
</evidence>
<protein>
    <submittedName>
        <fullName evidence="2">Uncharacterized protein</fullName>
    </submittedName>
</protein>
<organism evidence="2 3">
    <name type="scientific">Characodon lateralis</name>
    <dbReference type="NCBI Taxonomy" id="208331"/>
    <lineage>
        <taxon>Eukaryota</taxon>
        <taxon>Metazoa</taxon>
        <taxon>Chordata</taxon>
        <taxon>Craniata</taxon>
        <taxon>Vertebrata</taxon>
        <taxon>Euteleostomi</taxon>
        <taxon>Actinopterygii</taxon>
        <taxon>Neopterygii</taxon>
        <taxon>Teleostei</taxon>
        <taxon>Neoteleostei</taxon>
        <taxon>Acanthomorphata</taxon>
        <taxon>Ovalentaria</taxon>
        <taxon>Atherinomorphae</taxon>
        <taxon>Cyprinodontiformes</taxon>
        <taxon>Goodeidae</taxon>
        <taxon>Characodon</taxon>
    </lineage>
</organism>
<keyword evidence="1" id="KW-1133">Transmembrane helix</keyword>
<reference evidence="2 3" key="1">
    <citation type="submission" date="2021-06" db="EMBL/GenBank/DDBJ databases">
        <authorList>
            <person name="Palmer J.M."/>
        </authorList>
    </citation>
    <scope>NUCLEOTIDE SEQUENCE [LARGE SCALE GENOMIC DNA]</scope>
    <source>
        <strain evidence="2 3">CL_MEX2019</strain>
        <tissue evidence="2">Muscle</tissue>
    </source>
</reference>
<sequence>MSSRCSAPTDPGSGFPGSGIPGGVFLSFLSTIATCLLSTLHRLSIEVFPPLDMLVEHRGGAWSAGLVSKVSTSYLIMQILRVAQHLTQAAAPDSLNLEQSGLLKSNQFNLLAR</sequence>
<keyword evidence="1" id="KW-0812">Transmembrane</keyword>
<gene>
    <name evidence="2" type="ORF">CHARACLAT_018171</name>
</gene>
<evidence type="ECO:0000256" key="1">
    <source>
        <dbReference type="SAM" id="Phobius"/>
    </source>
</evidence>
<accession>A0ABU7D8L6</accession>
<comment type="caution">
    <text evidence="2">The sequence shown here is derived from an EMBL/GenBank/DDBJ whole genome shotgun (WGS) entry which is preliminary data.</text>
</comment>